<dbReference type="GO" id="GO:0015768">
    <property type="term" value="P:maltose transport"/>
    <property type="evidence" value="ECO:0007669"/>
    <property type="project" value="TreeGrafter"/>
</dbReference>
<gene>
    <name evidence="5" type="ORF">CUC15_16920</name>
</gene>
<feature type="signal peptide" evidence="4">
    <location>
        <begin position="1"/>
        <end position="21"/>
    </location>
</feature>
<keyword evidence="3 4" id="KW-0732">Signal</keyword>
<dbReference type="PANTHER" id="PTHR30061">
    <property type="entry name" value="MALTOSE-BINDING PERIPLASMIC PROTEIN"/>
    <property type="match status" value="1"/>
</dbReference>
<proteinExistence type="inferred from homology"/>
<keyword evidence="6" id="KW-1185">Reference proteome</keyword>
<dbReference type="GO" id="GO:0055052">
    <property type="term" value="C:ATP-binding cassette (ABC) transporter complex, substrate-binding subunit-containing"/>
    <property type="evidence" value="ECO:0007669"/>
    <property type="project" value="TreeGrafter"/>
</dbReference>
<evidence type="ECO:0000313" key="6">
    <source>
        <dbReference type="Proteomes" id="UP000253908"/>
    </source>
</evidence>
<evidence type="ECO:0000256" key="2">
    <source>
        <dbReference type="ARBA" id="ARBA00022448"/>
    </source>
</evidence>
<keyword evidence="2" id="KW-0813">Transport</keyword>
<dbReference type="Pfam" id="PF13416">
    <property type="entry name" value="SBP_bac_8"/>
    <property type="match status" value="1"/>
</dbReference>
<dbReference type="KEGG" id="ocn:CUC15_16920"/>
<organism evidence="5 6">
    <name type="scientific">Oceanobacillus zhaokaii</name>
    <dbReference type="NCBI Taxonomy" id="2052660"/>
    <lineage>
        <taxon>Bacteria</taxon>
        <taxon>Bacillati</taxon>
        <taxon>Bacillota</taxon>
        <taxon>Bacilli</taxon>
        <taxon>Bacillales</taxon>
        <taxon>Bacillaceae</taxon>
        <taxon>Oceanobacillus</taxon>
    </lineage>
</organism>
<dbReference type="PROSITE" id="PS51257">
    <property type="entry name" value="PROKAR_LIPOPROTEIN"/>
    <property type="match status" value="1"/>
</dbReference>
<accession>A0A345PKI3</accession>
<feature type="chain" id="PRO_5038815996" evidence="4">
    <location>
        <begin position="22"/>
        <end position="419"/>
    </location>
</feature>
<evidence type="ECO:0000256" key="3">
    <source>
        <dbReference type="ARBA" id="ARBA00022729"/>
    </source>
</evidence>
<sequence>MKSNKWLIVLMSVLLATILAACSGNSGEAGGGGSDDKDIVSFWAPFSGDDGPFMKKIVDDYNESQDEFTVNLQIEPNADYYRNVDLAINDGKNTPDVMIMHNEQILSYAEKGLLREVSDIVDGELTDVYHESGIQGATVGDKVYGLPLDIHSLLFYWNKDMFEAAGLDPEQPPTTREEFIDYAQKLTDLDNNQYGFVVPTLWPQDFILPTIVAQNGGKLYEDGKANFASDAVVEALQFQLDLIEKYKVSPTDVQADGEVTLFLQGKNAMHLNGPWMLAQWESSNLDYGVAAVPQLGTEVQSVFAKSHNFVVLESTNEEKLPAITDFLKYVSENGLAWAESGQAPASKAVYESDEFKEINEQGSVMAGQFDNAVFSPKVENWELAIDPLREATNSVLLGQEEVKKALEKAEEEANKHLEK</sequence>
<dbReference type="InterPro" id="IPR006059">
    <property type="entry name" value="SBP"/>
</dbReference>
<dbReference type="CDD" id="cd14748">
    <property type="entry name" value="PBP2_UgpB"/>
    <property type="match status" value="1"/>
</dbReference>
<protein>
    <submittedName>
        <fullName evidence="5">ABC transporter substrate-binding protein</fullName>
    </submittedName>
</protein>
<dbReference type="SUPFAM" id="SSF53850">
    <property type="entry name" value="Periplasmic binding protein-like II"/>
    <property type="match status" value="1"/>
</dbReference>
<dbReference type="OrthoDB" id="9795467at2"/>
<dbReference type="GO" id="GO:1901982">
    <property type="term" value="F:maltose binding"/>
    <property type="evidence" value="ECO:0007669"/>
    <property type="project" value="TreeGrafter"/>
</dbReference>
<dbReference type="EMBL" id="CP024848">
    <property type="protein sequence ID" value="AXI10513.1"/>
    <property type="molecule type" value="Genomic_DNA"/>
</dbReference>
<dbReference type="GO" id="GO:0042956">
    <property type="term" value="P:maltodextrin transmembrane transport"/>
    <property type="evidence" value="ECO:0007669"/>
    <property type="project" value="TreeGrafter"/>
</dbReference>
<evidence type="ECO:0000313" key="5">
    <source>
        <dbReference type="EMBL" id="AXI10513.1"/>
    </source>
</evidence>
<dbReference type="Proteomes" id="UP000253908">
    <property type="component" value="Chromosome"/>
</dbReference>
<dbReference type="PANTHER" id="PTHR30061:SF50">
    <property type="entry name" value="MALTOSE_MALTODEXTRIN-BINDING PERIPLASMIC PROTEIN"/>
    <property type="match status" value="1"/>
</dbReference>
<evidence type="ECO:0000256" key="1">
    <source>
        <dbReference type="ARBA" id="ARBA00008520"/>
    </source>
</evidence>
<name>A0A345PKI3_9BACI</name>
<dbReference type="AlphaFoldDB" id="A0A345PKI3"/>
<evidence type="ECO:0000256" key="4">
    <source>
        <dbReference type="SAM" id="SignalP"/>
    </source>
</evidence>
<dbReference type="RefSeq" id="WP_114917798.1">
    <property type="nucleotide sequence ID" value="NZ_CP024848.1"/>
</dbReference>
<comment type="similarity">
    <text evidence="1">Belongs to the bacterial solute-binding protein 1 family.</text>
</comment>
<reference evidence="6" key="1">
    <citation type="submission" date="2017-11" db="EMBL/GenBank/DDBJ databases">
        <authorList>
            <person name="Zhu W."/>
        </authorList>
    </citation>
    <scope>NUCLEOTIDE SEQUENCE [LARGE SCALE GENOMIC DNA]</scope>
    <source>
        <strain evidence="6">160</strain>
    </source>
</reference>
<dbReference type="Gene3D" id="3.40.190.10">
    <property type="entry name" value="Periplasmic binding protein-like II"/>
    <property type="match status" value="1"/>
</dbReference>